<dbReference type="InterPro" id="IPR028281">
    <property type="entry name" value="Sirohaem_synthase_central"/>
</dbReference>
<dbReference type="AlphaFoldDB" id="I5AWX3"/>
<dbReference type="PANTHER" id="PTHR35330">
    <property type="entry name" value="SIROHEME BIOSYNTHESIS PROTEIN MET8"/>
    <property type="match status" value="1"/>
</dbReference>
<dbReference type="SUPFAM" id="SSF75615">
    <property type="entry name" value="Siroheme synthase middle domains-like"/>
    <property type="match status" value="1"/>
</dbReference>
<evidence type="ECO:0000313" key="9">
    <source>
        <dbReference type="EMBL" id="EIM58296.1"/>
    </source>
</evidence>
<dbReference type="Gene3D" id="1.10.8.610">
    <property type="entry name" value="SirC, precorrin-2 dehydrogenase, C-terminal helical domain-like"/>
    <property type="match status" value="1"/>
</dbReference>
<dbReference type="eggNOG" id="COG1648">
    <property type="taxonomic scope" value="Bacteria"/>
</dbReference>
<evidence type="ECO:0000256" key="4">
    <source>
        <dbReference type="ARBA" id="ARBA00023027"/>
    </source>
</evidence>
<keyword evidence="3" id="KW-0560">Oxidoreductase</keyword>
<keyword evidence="10" id="KW-1185">Reference proteome</keyword>
<dbReference type="Pfam" id="PF13241">
    <property type="entry name" value="NAD_binding_7"/>
    <property type="match status" value="1"/>
</dbReference>
<evidence type="ECO:0000313" key="10">
    <source>
        <dbReference type="Proteomes" id="UP000005753"/>
    </source>
</evidence>
<dbReference type="EC" id="1.3.1.76" evidence="2"/>
<evidence type="ECO:0000256" key="5">
    <source>
        <dbReference type="ARBA" id="ARBA00023244"/>
    </source>
</evidence>
<feature type="domain" description="Siroheme synthase central" evidence="8">
    <location>
        <begin position="146"/>
        <end position="173"/>
    </location>
</feature>
<dbReference type="GO" id="GO:0043115">
    <property type="term" value="F:precorrin-2 dehydrogenase activity"/>
    <property type="evidence" value="ECO:0007669"/>
    <property type="project" value="UniProtKB-EC"/>
</dbReference>
<dbReference type="Proteomes" id="UP000005753">
    <property type="component" value="Chromosome"/>
</dbReference>
<evidence type="ECO:0000259" key="8">
    <source>
        <dbReference type="Pfam" id="PF14824"/>
    </source>
</evidence>
<evidence type="ECO:0000256" key="6">
    <source>
        <dbReference type="ARBA" id="ARBA00047561"/>
    </source>
</evidence>
<dbReference type="GO" id="GO:0019354">
    <property type="term" value="P:siroheme biosynthetic process"/>
    <property type="evidence" value="ECO:0007669"/>
    <property type="project" value="UniProtKB-UniPathway"/>
</dbReference>
<protein>
    <recommendedName>
        <fullName evidence="2">precorrin-2 dehydrogenase</fullName>
        <ecNumber evidence="2">1.3.1.76</ecNumber>
    </recommendedName>
</protein>
<dbReference type="PANTHER" id="PTHR35330:SF1">
    <property type="entry name" value="SIROHEME BIOSYNTHESIS PROTEIN MET8"/>
    <property type="match status" value="1"/>
</dbReference>
<comment type="pathway">
    <text evidence="1">Porphyrin-containing compound metabolism; siroheme biosynthesis; sirohydrochlorin from precorrin-2: step 1/1.</text>
</comment>
<accession>I5AWX3</accession>
<dbReference type="InterPro" id="IPR006367">
    <property type="entry name" value="Sirohaem_synthase_N"/>
</dbReference>
<dbReference type="EMBL" id="CM001487">
    <property type="protein sequence ID" value="EIM58296.1"/>
    <property type="molecule type" value="Genomic_DNA"/>
</dbReference>
<dbReference type="InterPro" id="IPR042518">
    <property type="entry name" value="SirC_C"/>
</dbReference>
<dbReference type="InterPro" id="IPR028161">
    <property type="entry name" value="Met8-like"/>
</dbReference>
<proteinExistence type="predicted"/>
<dbReference type="OrthoDB" id="9773765at2"/>
<feature type="compositionally biased region" description="Basic and acidic residues" evidence="7">
    <location>
        <begin position="66"/>
        <end position="82"/>
    </location>
</feature>
<dbReference type="GO" id="GO:0004325">
    <property type="term" value="F:ferrochelatase activity"/>
    <property type="evidence" value="ECO:0007669"/>
    <property type="project" value="InterPro"/>
</dbReference>
<sequence length="221" mass="24619">MGYFPFFMDMERLQGLIIGGGNIAAEKLEKLLLAGASLKVVAPEIKQEILVAAGVAEIKGTAEQQNADREPEGSECTEQEKPGRVEVIRREYRTEDLDEVDYVIAATGIREINDKVCREAKQRRIPVNVVDDPENCDFIFPSVVRRGRMVVGVSTGGAGPRVAVRLRKQIEEMLPGDIEEILDILARERIRAKKEIPDPVQRRKYLMDLADGLLAGLKHGK</sequence>
<reference evidence="9 10" key="2">
    <citation type="submission" date="2012-02" db="EMBL/GenBank/DDBJ databases">
        <title>Improved High-Quality Draft sequence of Eubacterium cellulosolvens 6.</title>
        <authorList>
            <consortium name="US DOE Joint Genome Institute"/>
            <person name="Lucas S."/>
            <person name="Han J."/>
            <person name="Lapidus A."/>
            <person name="Cheng J.-F."/>
            <person name="Goodwin L."/>
            <person name="Pitluck S."/>
            <person name="Peters L."/>
            <person name="Mikhailova N."/>
            <person name="Gu W."/>
            <person name="Detter J.C."/>
            <person name="Han C."/>
            <person name="Tapia R."/>
            <person name="Land M."/>
            <person name="Hauser L."/>
            <person name="Kyrpides N."/>
            <person name="Ivanova N."/>
            <person name="Pagani I."/>
            <person name="Johnson E."/>
            <person name="Mukhopadhyay B."/>
            <person name="Anderson I."/>
            <person name="Woyke T."/>
        </authorList>
    </citation>
    <scope>NUCLEOTIDE SEQUENCE [LARGE SCALE GENOMIC DNA]</scope>
    <source>
        <strain evidence="9 10">6</strain>
    </source>
</reference>
<organism evidence="9 10">
    <name type="scientific">Eubacterium cellulosolvens (strain ATCC 43171 / JCM 9499 / 6)</name>
    <name type="common">Cillobacterium cellulosolvens</name>
    <dbReference type="NCBI Taxonomy" id="633697"/>
    <lineage>
        <taxon>Bacteria</taxon>
        <taxon>Bacillati</taxon>
        <taxon>Bacillota</taxon>
        <taxon>Clostridia</taxon>
        <taxon>Eubacteriales</taxon>
        <taxon>Eubacteriaceae</taxon>
        <taxon>Eubacterium</taxon>
    </lineage>
</organism>
<evidence type="ECO:0000256" key="7">
    <source>
        <dbReference type="SAM" id="MobiDB-lite"/>
    </source>
</evidence>
<keyword evidence="4" id="KW-0520">NAD</keyword>
<dbReference type="SUPFAM" id="SSF51735">
    <property type="entry name" value="NAD(P)-binding Rossmann-fold domains"/>
    <property type="match status" value="1"/>
</dbReference>
<evidence type="ECO:0000256" key="1">
    <source>
        <dbReference type="ARBA" id="ARBA00005010"/>
    </source>
</evidence>
<dbReference type="STRING" id="633697.EubceDRAFT1_2581"/>
<gene>
    <name evidence="9" type="ORF">EubceDRAFT1_2581</name>
</gene>
<dbReference type="Gene3D" id="3.40.50.720">
    <property type="entry name" value="NAD(P)-binding Rossmann-like Domain"/>
    <property type="match status" value="1"/>
</dbReference>
<feature type="region of interest" description="Disordered" evidence="7">
    <location>
        <begin position="62"/>
        <end position="82"/>
    </location>
</feature>
<dbReference type="Pfam" id="PF14824">
    <property type="entry name" value="Sirohm_synth_M"/>
    <property type="match status" value="1"/>
</dbReference>
<evidence type="ECO:0000256" key="2">
    <source>
        <dbReference type="ARBA" id="ARBA00012400"/>
    </source>
</evidence>
<dbReference type="HOGENOM" id="CLU_011276_8_1_9"/>
<reference evidence="9 10" key="1">
    <citation type="submission" date="2010-08" db="EMBL/GenBank/DDBJ databases">
        <authorList>
            <consortium name="US DOE Joint Genome Institute (JGI-PGF)"/>
            <person name="Lucas S."/>
            <person name="Copeland A."/>
            <person name="Lapidus A."/>
            <person name="Cheng J.-F."/>
            <person name="Bruce D."/>
            <person name="Goodwin L."/>
            <person name="Pitluck S."/>
            <person name="Land M.L."/>
            <person name="Hauser L."/>
            <person name="Chang Y.-J."/>
            <person name="Anderson I.J."/>
            <person name="Johnson E."/>
            <person name="Mulhopadhyay B."/>
            <person name="Kyrpides N."/>
            <person name="Woyke T.J."/>
        </authorList>
    </citation>
    <scope>NUCLEOTIDE SEQUENCE [LARGE SCALE GENOMIC DNA]</scope>
    <source>
        <strain evidence="9 10">6</strain>
    </source>
</reference>
<dbReference type="InterPro" id="IPR036291">
    <property type="entry name" value="NAD(P)-bd_dom_sf"/>
</dbReference>
<dbReference type="UniPathway" id="UPA00262">
    <property type="reaction ID" value="UER00222"/>
</dbReference>
<evidence type="ECO:0000256" key="3">
    <source>
        <dbReference type="ARBA" id="ARBA00023002"/>
    </source>
</evidence>
<name>I5AWX3_EUBC6</name>
<keyword evidence="5" id="KW-0627">Porphyrin biosynthesis</keyword>
<dbReference type="NCBIfam" id="TIGR01470">
    <property type="entry name" value="cysG_Nterm"/>
    <property type="match status" value="1"/>
</dbReference>
<comment type="catalytic activity">
    <reaction evidence="6">
        <text>precorrin-2 + NAD(+) = sirohydrochlorin + NADH + 2 H(+)</text>
        <dbReference type="Rhea" id="RHEA:15613"/>
        <dbReference type="ChEBI" id="CHEBI:15378"/>
        <dbReference type="ChEBI" id="CHEBI:57540"/>
        <dbReference type="ChEBI" id="CHEBI:57945"/>
        <dbReference type="ChEBI" id="CHEBI:58351"/>
        <dbReference type="ChEBI" id="CHEBI:58827"/>
        <dbReference type="EC" id="1.3.1.76"/>
    </reaction>
</comment>